<keyword evidence="2" id="KW-0810">Translation regulation</keyword>
<evidence type="ECO:0000313" key="6">
    <source>
        <dbReference type="Proteomes" id="UP000316621"/>
    </source>
</evidence>
<dbReference type="PANTHER" id="PTHR13102:SF0">
    <property type="entry name" value="NUCLEOLAR PROTEIN 9"/>
    <property type="match status" value="1"/>
</dbReference>
<dbReference type="Pfam" id="PF22493">
    <property type="entry name" value="PUF_NOP9"/>
    <property type="match status" value="1"/>
</dbReference>
<feature type="region of interest" description="Disordered" evidence="4">
    <location>
        <begin position="658"/>
        <end position="677"/>
    </location>
</feature>
<dbReference type="GO" id="GO:0000480">
    <property type="term" value="P:endonucleolytic cleavage in 5'-ETS of tricistronic rRNA transcript (SSU-rRNA, 5.8S rRNA, LSU-rRNA)"/>
    <property type="evidence" value="ECO:0007669"/>
    <property type="project" value="TreeGrafter"/>
</dbReference>
<dbReference type="InterPro" id="IPR040000">
    <property type="entry name" value="NOP9"/>
</dbReference>
<dbReference type="GO" id="GO:0000472">
    <property type="term" value="P:endonucleolytic cleavage to generate mature 5'-end of SSU-rRNA from (SSU-rRNA, 5.8S rRNA, LSU-rRNA)"/>
    <property type="evidence" value="ECO:0007669"/>
    <property type="project" value="TreeGrafter"/>
</dbReference>
<dbReference type="GO" id="GO:0009744">
    <property type="term" value="P:response to sucrose"/>
    <property type="evidence" value="ECO:0007669"/>
    <property type="project" value="EnsemblPlants"/>
</dbReference>
<protein>
    <recommendedName>
        <fullName evidence="7">PUM-HD domain-containing protein</fullName>
    </recommendedName>
</protein>
<feature type="region of interest" description="Disordered" evidence="4">
    <location>
        <begin position="717"/>
        <end position="764"/>
    </location>
</feature>
<dbReference type="Proteomes" id="UP000316621">
    <property type="component" value="Chromosome 3"/>
</dbReference>
<dbReference type="GO" id="GO:0030686">
    <property type="term" value="C:90S preribosome"/>
    <property type="evidence" value="ECO:0007669"/>
    <property type="project" value="TreeGrafter"/>
</dbReference>
<sequence length="764" mass="84995">MVCIGSKALQSGRYKTHNNHNLIEEEYPQMPGDRMNRITDNQSGGRRSNNNTKGSKNRRPGKEQHHGGGGGGDKYSSYQQSSSVVRKQVDPETAKYFSEIANLLEGAEIEERNVICGNALEETRGKELELATDYIISHDLQALLEGADLDQLCGFLQNAAKVFPLIAMDRSGSHVAETALKALAVHLQDNDMYAIIEETLTKICQVIVVKPVNVMCDRYGSHVLRSLLCLCKGVPLDSSKEFHVTKSSTVLAERFSTKETKDVGNNTQHQRGFPDLLKFLVTRMIECAKKDIATLWVDQCSSLVMQTALKLLVGEDKELMNIIPIILACHGENTGEEGDLIQNVAVLKTLDLLNDNAFSHLMEVILEVAPETLYNEILTKIFSNRLFKVSSTHLGSFVIQSLVSAAKTQDQMDLIWKELGGKFRELLELGRSGVVASIIAASQKLHTNERKCSEALAAAVCSTSESSNCIVPRLLFLESYFSSEDKSNWKWGKDDKMNVLGCLMLQTVFKFPSGFIQQYVTSILSMETNHVLEAAKDAGGGRVIDCFLSSNVCAKQTRRFIYKLREHFGELAMRPSGSFIVEKCFTASNLTLRETIASELLAVRPELSKTKQGPHLLRKLDIDGYATRPDQWKSRQESKQTAYREFYDAFGSTKKTKKSSESFVGESSSRLSPPRSVKKMRVEVDQFLASAGTSQPSGSSNFPGLEASMAKLGFTGFKRHHSRGEERGGGKKFRKVSVEGNSMKKESKEWNRNKKRKGGDDFRA</sequence>
<reference evidence="5 6" key="1">
    <citation type="journal article" date="2018" name="Science">
        <title>The opium poppy genome and morphinan production.</title>
        <authorList>
            <person name="Guo L."/>
            <person name="Winzer T."/>
            <person name="Yang X."/>
            <person name="Li Y."/>
            <person name="Ning Z."/>
            <person name="He Z."/>
            <person name="Teodor R."/>
            <person name="Lu Y."/>
            <person name="Bowser T.A."/>
            <person name="Graham I.A."/>
            <person name="Ye K."/>
        </authorList>
    </citation>
    <scope>NUCLEOTIDE SEQUENCE [LARGE SCALE GENOMIC DNA]</scope>
    <source>
        <strain evidence="6">cv. HN1</strain>
        <tissue evidence="5">Leaves</tissue>
    </source>
</reference>
<feature type="repeat" description="Pumilio" evidence="3">
    <location>
        <begin position="563"/>
        <end position="598"/>
    </location>
</feature>
<proteinExistence type="predicted"/>
<evidence type="ECO:0000256" key="3">
    <source>
        <dbReference type="PROSITE-ProRule" id="PRU00317"/>
    </source>
</evidence>
<evidence type="ECO:0000256" key="4">
    <source>
        <dbReference type="SAM" id="MobiDB-lite"/>
    </source>
</evidence>
<dbReference type="InterPro" id="IPR001313">
    <property type="entry name" value="Pumilio_RNA-bd_rpt"/>
</dbReference>
<dbReference type="InterPro" id="IPR016024">
    <property type="entry name" value="ARM-type_fold"/>
</dbReference>
<dbReference type="GO" id="GO:0009749">
    <property type="term" value="P:response to glucose"/>
    <property type="evidence" value="ECO:0007669"/>
    <property type="project" value="EnsemblPlants"/>
</dbReference>
<dbReference type="PANTHER" id="PTHR13102">
    <property type="entry name" value="NUCLEOLAR PROTEIN 9"/>
    <property type="match status" value="1"/>
</dbReference>
<evidence type="ECO:0000256" key="2">
    <source>
        <dbReference type="ARBA" id="ARBA00022845"/>
    </source>
</evidence>
<dbReference type="GO" id="GO:0000056">
    <property type="term" value="P:ribosomal small subunit export from nucleus"/>
    <property type="evidence" value="ECO:0007669"/>
    <property type="project" value="TreeGrafter"/>
</dbReference>
<dbReference type="GO" id="GO:0005730">
    <property type="term" value="C:nucleolus"/>
    <property type="evidence" value="ECO:0007669"/>
    <property type="project" value="EnsemblPlants"/>
</dbReference>
<dbReference type="GO" id="GO:0000447">
    <property type="term" value="P:endonucleolytic cleavage in ITS1 to separate SSU-rRNA from 5.8S rRNA and LSU-rRNA from tricistronic rRNA transcript (SSU-rRNA, 5.8S rRNA, LSU-rRNA)"/>
    <property type="evidence" value="ECO:0007669"/>
    <property type="project" value="TreeGrafter"/>
</dbReference>
<keyword evidence="1" id="KW-0677">Repeat</keyword>
<feature type="region of interest" description="Disordered" evidence="4">
    <location>
        <begin position="24"/>
        <end position="88"/>
    </location>
</feature>
<dbReference type="Gene3D" id="1.25.10.10">
    <property type="entry name" value="Leucine-rich Repeat Variant"/>
    <property type="match status" value="2"/>
</dbReference>
<accession>A0A4Y7IXC8</accession>
<evidence type="ECO:0008006" key="7">
    <source>
        <dbReference type="Google" id="ProtNLM"/>
    </source>
</evidence>
<name>A0A4Y7IXC8_PAPSO</name>
<feature type="compositionally biased region" description="Low complexity" evidence="4">
    <location>
        <begin position="75"/>
        <end position="85"/>
    </location>
</feature>
<dbReference type="GO" id="GO:0030688">
    <property type="term" value="C:preribosome, small subunit precursor"/>
    <property type="evidence" value="ECO:0007669"/>
    <property type="project" value="TreeGrafter"/>
</dbReference>
<dbReference type="OMA" id="HHLVRNF"/>
<dbReference type="PROSITE" id="PS50302">
    <property type="entry name" value="PUM"/>
    <property type="match status" value="1"/>
</dbReference>
<organism evidence="5 6">
    <name type="scientific">Papaver somniferum</name>
    <name type="common">Opium poppy</name>
    <dbReference type="NCBI Taxonomy" id="3469"/>
    <lineage>
        <taxon>Eukaryota</taxon>
        <taxon>Viridiplantae</taxon>
        <taxon>Streptophyta</taxon>
        <taxon>Embryophyta</taxon>
        <taxon>Tracheophyta</taxon>
        <taxon>Spermatophyta</taxon>
        <taxon>Magnoliopsida</taxon>
        <taxon>Ranunculales</taxon>
        <taxon>Papaveraceae</taxon>
        <taxon>Papaveroideae</taxon>
        <taxon>Papaver</taxon>
    </lineage>
</organism>
<dbReference type="OrthoDB" id="392571at2759"/>
<feature type="compositionally biased region" description="Basic and acidic residues" evidence="4">
    <location>
        <begin position="742"/>
        <end position="764"/>
    </location>
</feature>
<feature type="compositionally biased region" description="Polar residues" evidence="4">
    <location>
        <begin position="38"/>
        <end position="54"/>
    </location>
</feature>
<evidence type="ECO:0000313" key="5">
    <source>
        <dbReference type="EMBL" id="RZC53544.1"/>
    </source>
</evidence>
<evidence type="ECO:0000256" key="1">
    <source>
        <dbReference type="ARBA" id="ARBA00022737"/>
    </source>
</evidence>
<keyword evidence="6" id="KW-1185">Reference proteome</keyword>
<dbReference type="GO" id="GO:0006417">
    <property type="term" value="P:regulation of translation"/>
    <property type="evidence" value="ECO:0007669"/>
    <property type="project" value="UniProtKB-KW"/>
</dbReference>
<dbReference type="SUPFAM" id="SSF48371">
    <property type="entry name" value="ARM repeat"/>
    <property type="match status" value="1"/>
</dbReference>
<feature type="compositionally biased region" description="Low complexity" evidence="4">
    <location>
        <begin position="661"/>
        <end position="672"/>
    </location>
</feature>
<dbReference type="AlphaFoldDB" id="A0A4Y7IXC8"/>
<dbReference type="GO" id="GO:0003723">
    <property type="term" value="F:RNA binding"/>
    <property type="evidence" value="ECO:0007669"/>
    <property type="project" value="InterPro"/>
</dbReference>
<gene>
    <name evidence="5" type="ORF">C5167_012408</name>
</gene>
<dbReference type="STRING" id="3469.A0A4Y7IXC8"/>
<dbReference type="Gramene" id="RZC53544">
    <property type="protein sequence ID" value="RZC53544"/>
    <property type="gene ID" value="C5167_012408"/>
</dbReference>
<dbReference type="InterPro" id="IPR011989">
    <property type="entry name" value="ARM-like"/>
</dbReference>
<dbReference type="EMBL" id="CM010717">
    <property type="protein sequence ID" value="RZC53544.1"/>
    <property type="molecule type" value="Genomic_DNA"/>
</dbReference>